<dbReference type="Proteomes" id="UP000255467">
    <property type="component" value="Unassembled WGS sequence"/>
</dbReference>
<feature type="domain" description="VOC" evidence="1">
    <location>
        <begin position="12"/>
        <end position="125"/>
    </location>
</feature>
<dbReference type="InterPro" id="IPR037523">
    <property type="entry name" value="VOC_core"/>
</dbReference>
<feature type="domain" description="VOC" evidence="1">
    <location>
        <begin position="139"/>
        <end position="256"/>
    </location>
</feature>
<dbReference type="OrthoDB" id="9793039at2"/>
<keyword evidence="3" id="KW-1185">Reference proteome</keyword>
<dbReference type="PROSITE" id="PS51819">
    <property type="entry name" value="VOC"/>
    <property type="match status" value="2"/>
</dbReference>
<evidence type="ECO:0000313" key="3">
    <source>
        <dbReference type="Proteomes" id="UP000255467"/>
    </source>
</evidence>
<dbReference type="EMBL" id="UGRY01000002">
    <property type="protein sequence ID" value="SUA73434.1"/>
    <property type="molecule type" value="Genomic_DNA"/>
</dbReference>
<dbReference type="PANTHER" id="PTHR33993:SF10">
    <property type="entry name" value="CONSERVED PROTEIN"/>
    <property type="match status" value="1"/>
</dbReference>
<organism evidence="2 3">
    <name type="scientific">Nocardia otitidiscaviarum</name>
    <dbReference type="NCBI Taxonomy" id="1823"/>
    <lineage>
        <taxon>Bacteria</taxon>
        <taxon>Bacillati</taxon>
        <taxon>Actinomycetota</taxon>
        <taxon>Actinomycetes</taxon>
        <taxon>Mycobacteriales</taxon>
        <taxon>Nocardiaceae</taxon>
        <taxon>Nocardia</taxon>
    </lineage>
</organism>
<dbReference type="PANTHER" id="PTHR33993">
    <property type="entry name" value="GLYOXALASE-RELATED"/>
    <property type="match status" value="1"/>
</dbReference>
<name>A0A378Y8M1_9NOCA</name>
<accession>A0A378Y8M1</accession>
<dbReference type="InterPro" id="IPR004360">
    <property type="entry name" value="Glyas_Fos-R_dOase_dom"/>
</dbReference>
<dbReference type="RefSeq" id="WP_039817162.1">
    <property type="nucleotide sequence ID" value="NZ_UGRY01000002.1"/>
</dbReference>
<dbReference type="InterPro" id="IPR029068">
    <property type="entry name" value="Glyas_Bleomycin-R_OHBP_Dase"/>
</dbReference>
<evidence type="ECO:0000313" key="2">
    <source>
        <dbReference type="EMBL" id="SUA73434.1"/>
    </source>
</evidence>
<dbReference type="CDD" id="cd07247">
    <property type="entry name" value="SgaA_N_like"/>
    <property type="match status" value="2"/>
</dbReference>
<sequence>MPIRSAAWPPGTPCWVDCHVDDPAAAGTFYAGLFGWDVQGADQEPGGYLMALREGRAVAGIGPTPESGMPAAWTTYFAVESADATAERVREAGGTLLLPPFDVLDSGRMFVAVDVTGAPFAVWEARAHNGAAVHNEHGAYLWNDLHTGAYEAAKRFYADVFGFGYTEYDNEVMRYAVFAPPGRAEGTGGISDASRDGDAPARPYWLTWFRYDGIDEGVARAEELGATVLLAPADGPFGRMAILAAPQGELFALSDPSRAVGELPDPIG</sequence>
<dbReference type="Gene3D" id="3.10.180.10">
    <property type="entry name" value="2,3-Dihydroxybiphenyl 1,2-Dioxygenase, domain 1"/>
    <property type="match status" value="2"/>
</dbReference>
<reference evidence="2 3" key="1">
    <citation type="submission" date="2018-06" db="EMBL/GenBank/DDBJ databases">
        <authorList>
            <consortium name="Pathogen Informatics"/>
            <person name="Doyle S."/>
        </authorList>
    </citation>
    <scope>NUCLEOTIDE SEQUENCE [LARGE SCALE GENOMIC DNA]</scope>
    <source>
        <strain evidence="2 3">NCTC1934</strain>
    </source>
</reference>
<proteinExistence type="predicted"/>
<dbReference type="AlphaFoldDB" id="A0A378Y8M1"/>
<dbReference type="Pfam" id="PF00903">
    <property type="entry name" value="Glyoxalase"/>
    <property type="match status" value="2"/>
</dbReference>
<dbReference type="InterPro" id="IPR052164">
    <property type="entry name" value="Anthracycline_SecMetBiosynth"/>
</dbReference>
<evidence type="ECO:0000259" key="1">
    <source>
        <dbReference type="PROSITE" id="PS51819"/>
    </source>
</evidence>
<gene>
    <name evidence="2" type="ORF">NCTC1934_00875</name>
</gene>
<protein>
    <submittedName>
        <fullName evidence="2">27 kDa antigen Cfp30B</fullName>
    </submittedName>
</protein>
<dbReference type="SUPFAM" id="SSF54593">
    <property type="entry name" value="Glyoxalase/Bleomycin resistance protein/Dihydroxybiphenyl dioxygenase"/>
    <property type="match status" value="2"/>
</dbReference>